<dbReference type="Gene3D" id="3.30.70.2860">
    <property type="match status" value="1"/>
</dbReference>
<dbReference type="AlphaFoldDB" id="A0A532V815"/>
<dbReference type="InterPro" id="IPR008135">
    <property type="entry name" value="Competence-induced_CinA"/>
</dbReference>
<evidence type="ECO:0000313" key="4">
    <source>
        <dbReference type="Proteomes" id="UP000317778"/>
    </source>
</evidence>
<reference evidence="3 4" key="1">
    <citation type="submission" date="2017-06" db="EMBL/GenBank/DDBJ databases">
        <title>Novel microbial phyla capable of carbon fixation and sulfur reduction in deep-sea sediments.</title>
        <authorList>
            <person name="Huang J."/>
            <person name="Baker B."/>
            <person name="Wang Y."/>
        </authorList>
    </citation>
    <scope>NUCLEOTIDE SEQUENCE [LARGE SCALE GENOMIC DNA]</scope>
    <source>
        <strain evidence="3">B3_TA06</strain>
    </source>
</reference>
<comment type="similarity">
    <text evidence="1">Belongs to the CinA family.</text>
</comment>
<dbReference type="Gene3D" id="3.40.980.10">
    <property type="entry name" value="MoaB/Mog-like domain"/>
    <property type="match status" value="1"/>
</dbReference>
<dbReference type="Pfam" id="PF18146">
    <property type="entry name" value="CinA_KH"/>
    <property type="match status" value="1"/>
</dbReference>
<evidence type="ECO:0000313" key="3">
    <source>
        <dbReference type="EMBL" id="TKJ43117.1"/>
    </source>
</evidence>
<evidence type="ECO:0000259" key="2">
    <source>
        <dbReference type="SMART" id="SM00852"/>
    </source>
</evidence>
<dbReference type="PIRSF" id="PIRSF006728">
    <property type="entry name" value="CinA"/>
    <property type="match status" value="1"/>
</dbReference>
<dbReference type="Pfam" id="PF00994">
    <property type="entry name" value="MoCF_biosynth"/>
    <property type="match status" value="1"/>
</dbReference>
<name>A0A532V815_UNCT6</name>
<dbReference type="InterPro" id="IPR041424">
    <property type="entry name" value="CinA_KH"/>
</dbReference>
<comment type="caution">
    <text evidence="3">The sequence shown here is derived from an EMBL/GenBank/DDBJ whole genome shotgun (WGS) entry which is preliminary data.</text>
</comment>
<dbReference type="CDD" id="cd00885">
    <property type="entry name" value="cinA"/>
    <property type="match status" value="1"/>
</dbReference>
<dbReference type="InterPro" id="IPR001453">
    <property type="entry name" value="MoaB/Mog_dom"/>
</dbReference>
<dbReference type="PANTHER" id="PTHR13939">
    <property type="entry name" value="NICOTINAMIDE-NUCLEOTIDE AMIDOHYDROLASE PNCC"/>
    <property type="match status" value="1"/>
</dbReference>
<dbReference type="SUPFAM" id="SSF53218">
    <property type="entry name" value="Molybdenum cofactor biosynthesis proteins"/>
    <property type="match status" value="1"/>
</dbReference>
<dbReference type="InterPro" id="IPR008136">
    <property type="entry name" value="CinA_C"/>
</dbReference>
<dbReference type="InterPro" id="IPR036653">
    <property type="entry name" value="CinA-like_C"/>
</dbReference>
<protein>
    <recommendedName>
        <fullName evidence="1">CinA-like protein</fullName>
    </recommendedName>
</protein>
<accession>A0A532V815</accession>
<dbReference type="InterPro" id="IPR036425">
    <property type="entry name" value="MoaB/Mog-like_dom_sf"/>
</dbReference>
<organism evidence="3 4">
    <name type="scientific">candidate division TA06 bacterium B3_TA06</name>
    <dbReference type="NCBI Taxonomy" id="2012487"/>
    <lineage>
        <taxon>Bacteria</taxon>
        <taxon>Bacteria division TA06</taxon>
    </lineage>
</organism>
<evidence type="ECO:0000256" key="1">
    <source>
        <dbReference type="HAMAP-Rule" id="MF_00226"/>
    </source>
</evidence>
<dbReference type="SUPFAM" id="SSF142433">
    <property type="entry name" value="CinA-like"/>
    <property type="match status" value="1"/>
</dbReference>
<dbReference type="NCBIfam" id="TIGR00200">
    <property type="entry name" value="cinA_nterm"/>
    <property type="match status" value="1"/>
</dbReference>
<sequence length="407" mass="43838">MASHNVELVIIGDELLSGAVRESNVAYLAARLLSIGISVSRVTFSGDDPEQLREVLVEALERTGFVISCGGLGPTSDDSTRAVAADIFNRQLYANKRLLNLLAKRYSRLGRKMDSVAKTQAQVPRGAELFTNPAGAAPGIILKDNNRMLVMLPGVPMEIQAITETALLPYLEENFELSVPHILLLRTVGTIETELAKRVAPVLSRLSDLKVSYLPRRGGVDLRIQAACAAEKSQALKELSRILEDDLYAVGRKELSEVVVELLLSRGETLSVAESCTGGMLASSIVDVAGSSNYFLGGVVSYSNKAKEDFLGLPHILLKRHGAVSPEVAKAMAEGVRERFNSTYGIGITGIAGPGGATRTKPVGLVYIALASQDSVRIKRFVFPGDRSSIRERSVVAALDLLRRNLL</sequence>
<dbReference type="PANTHER" id="PTHR13939:SF0">
    <property type="entry name" value="NMN AMIDOHYDROLASE-LIKE PROTEIN YFAY"/>
    <property type="match status" value="1"/>
</dbReference>
<dbReference type="Pfam" id="PF02464">
    <property type="entry name" value="CinA"/>
    <property type="match status" value="1"/>
</dbReference>
<proteinExistence type="inferred from homology"/>
<dbReference type="NCBIfam" id="NF001813">
    <property type="entry name" value="PRK00549.1"/>
    <property type="match status" value="1"/>
</dbReference>
<dbReference type="NCBIfam" id="TIGR00199">
    <property type="entry name" value="PncC_domain"/>
    <property type="match status" value="1"/>
</dbReference>
<dbReference type="Gene3D" id="3.90.950.20">
    <property type="entry name" value="CinA-like"/>
    <property type="match status" value="1"/>
</dbReference>
<dbReference type="InterPro" id="IPR050101">
    <property type="entry name" value="CinA"/>
</dbReference>
<dbReference type="Proteomes" id="UP000317778">
    <property type="component" value="Unassembled WGS sequence"/>
</dbReference>
<feature type="domain" description="MoaB/Mog" evidence="2">
    <location>
        <begin position="7"/>
        <end position="174"/>
    </location>
</feature>
<gene>
    <name evidence="3" type="ORF">CEE36_05045</name>
</gene>
<dbReference type="EMBL" id="NJBO01000006">
    <property type="protein sequence ID" value="TKJ43117.1"/>
    <property type="molecule type" value="Genomic_DNA"/>
</dbReference>
<dbReference type="HAMAP" id="MF_00226_B">
    <property type="entry name" value="CinA_B"/>
    <property type="match status" value="1"/>
</dbReference>
<dbReference type="SMART" id="SM00852">
    <property type="entry name" value="MoCF_biosynth"/>
    <property type="match status" value="1"/>
</dbReference>